<feature type="coiled-coil region" evidence="3">
    <location>
        <begin position="140"/>
        <end position="181"/>
    </location>
</feature>
<evidence type="ECO:0008006" key="7">
    <source>
        <dbReference type="Google" id="ProtNLM"/>
    </source>
</evidence>
<dbReference type="Proteomes" id="UP000245383">
    <property type="component" value="Unassembled WGS sequence"/>
</dbReference>
<dbReference type="PROSITE" id="PS51542">
    <property type="entry name" value="FYRN"/>
    <property type="match status" value="1"/>
</dbReference>
<proteinExistence type="predicted"/>
<dbReference type="Pfam" id="PF05965">
    <property type="entry name" value="FYRC"/>
    <property type="match status" value="1"/>
</dbReference>
<gene>
    <name evidence="5" type="ORF">BB561_004094</name>
</gene>
<dbReference type="Gene3D" id="3.30.160.360">
    <property type="match status" value="1"/>
</dbReference>
<dbReference type="InterPro" id="IPR003888">
    <property type="entry name" value="FYrich_N"/>
</dbReference>
<dbReference type="GO" id="GO:0005634">
    <property type="term" value="C:nucleus"/>
    <property type="evidence" value="ECO:0007669"/>
    <property type="project" value="UniProtKB-SubCell"/>
</dbReference>
<keyword evidence="2" id="KW-0539">Nucleus</keyword>
<dbReference type="PANTHER" id="PTHR22715:SF0">
    <property type="entry name" value="TRANSFORMING GROWTH FACTOR BETA REGULATOR 1"/>
    <property type="match status" value="1"/>
</dbReference>
<dbReference type="InterPro" id="IPR040092">
    <property type="entry name" value="TBRG1"/>
</dbReference>
<reference evidence="5 6" key="1">
    <citation type="journal article" date="2018" name="MBio">
        <title>Comparative Genomics Reveals the Core Gene Toolbox for the Fungus-Insect Symbiosis.</title>
        <authorList>
            <person name="Wang Y."/>
            <person name="Stata M."/>
            <person name="Wang W."/>
            <person name="Stajich J.E."/>
            <person name="White M.M."/>
            <person name="Moncalvo J.M."/>
        </authorList>
    </citation>
    <scope>NUCLEOTIDE SEQUENCE [LARGE SCALE GENOMIC DNA]</scope>
    <source>
        <strain evidence="5 6">SWE-8-4</strain>
    </source>
</reference>
<evidence type="ECO:0000256" key="2">
    <source>
        <dbReference type="ARBA" id="ARBA00023242"/>
    </source>
</evidence>
<evidence type="ECO:0000256" key="1">
    <source>
        <dbReference type="ARBA" id="ARBA00004123"/>
    </source>
</evidence>
<feature type="region of interest" description="Disordered" evidence="4">
    <location>
        <begin position="705"/>
        <end position="732"/>
    </location>
</feature>
<organism evidence="5 6">
    <name type="scientific">Smittium simulii</name>
    <dbReference type="NCBI Taxonomy" id="133385"/>
    <lineage>
        <taxon>Eukaryota</taxon>
        <taxon>Fungi</taxon>
        <taxon>Fungi incertae sedis</taxon>
        <taxon>Zoopagomycota</taxon>
        <taxon>Kickxellomycotina</taxon>
        <taxon>Harpellomycetes</taxon>
        <taxon>Harpellales</taxon>
        <taxon>Legeriomycetaceae</taxon>
        <taxon>Smittium</taxon>
    </lineage>
</organism>
<dbReference type="STRING" id="133385.A0A2T9YI25"/>
<evidence type="ECO:0000313" key="5">
    <source>
        <dbReference type="EMBL" id="PVU91959.1"/>
    </source>
</evidence>
<dbReference type="OrthoDB" id="285793at2759"/>
<dbReference type="EMBL" id="MBFR01000179">
    <property type="protein sequence ID" value="PVU91959.1"/>
    <property type="molecule type" value="Genomic_DNA"/>
</dbReference>
<dbReference type="PANTHER" id="PTHR22715">
    <property type="entry name" value="TRANSFORMING GROWTH FACTOR BETA REGULATED GENE 1"/>
    <property type="match status" value="1"/>
</dbReference>
<protein>
    <recommendedName>
        <fullName evidence="7">FYR N-terminal domain-containing protein</fullName>
    </recommendedName>
</protein>
<evidence type="ECO:0000256" key="4">
    <source>
        <dbReference type="SAM" id="MobiDB-lite"/>
    </source>
</evidence>
<name>A0A2T9YI25_9FUNG</name>
<accession>A0A2T9YI25</accession>
<dbReference type="GO" id="GO:0051726">
    <property type="term" value="P:regulation of cell cycle"/>
    <property type="evidence" value="ECO:0007669"/>
    <property type="project" value="TreeGrafter"/>
</dbReference>
<dbReference type="AlphaFoldDB" id="A0A2T9YI25"/>
<comment type="subcellular location">
    <subcellularLocation>
        <location evidence="1">Nucleus</location>
    </subcellularLocation>
</comment>
<keyword evidence="3" id="KW-0175">Coiled coil</keyword>
<comment type="caution">
    <text evidence="5">The sequence shown here is derived from an EMBL/GenBank/DDBJ whole genome shotgun (WGS) entry which is preliminary data.</text>
</comment>
<dbReference type="InterPro" id="IPR003889">
    <property type="entry name" value="FYrich_C"/>
</dbReference>
<dbReference type="SMART" id="SM00541">
    <property type="entry name" value="FYRN"/>
    <property type="match status" value="1"/>
</dbReference>
<sequence length="732" mass="84280">MDNLATLALTAEQEYVIQARSTNSFESNKDSRLYSLCEASKTLTENSNTSSDTNYDIHINPINGHRNISTQNHCTNNIDFNFNGHYNQYKYHKEPLELGYNRVCLSNSEKSSDFDFENDIYSSSTETDFSVKNAPDCIEIKLLQNKYSRIRQKLSHSKKRNQCLTQKIISLKAKNKKMNQKNTSVSGLDSRSYADYPSIVKKVISPSPYSDKKYSRNASIKFPNQDYTRQWYGIANGLDVTVPLFKKDYDISYRYTQTFGYKDPLADKSNNVTKSDALGLCYKENRKSEINFNSNTPNMHKRSKTLPGFSMSNYNSIDYSQNHNIYDKYTHNPGLKTKDISSRDIFTINELSRNQNKHISDQNTIKKDTQLNKFRFPQSLECYSCEKKTSYLDSSLPKRAYNDCKYKENPYNLSPIKNNDIKNPLGLDLLKTSHYRSSEEKKILEPYKSSETYPNSINKQQQPNLNKIKALNKYTFRDAENSKLFLGANIKMGYFPGNISQRNIIAPKSKKNSYVIDSHNNRQYFEGKIRRRNIDMNSKIRSVQPVEKNINGDYVLPVQVGILTVLSLGKVIYNPSNFHNERYIWPVGYMVQREYYSMKEAGKQVIYICRVSEDSDDPKFIIESEDMPNKPIIANTATGAWTTVVKQVNKINKRNHSNSASGPDYFGFSHPTIAKMIQDLPNALKCRNYIAQKFISMKDRHVRGVMKKGRGGKPNPELIKRGQKALKTSANI</sequence>
<evidence type="ECO:0000256" key="3">
    <source>
        <dbReference type="SAM" id="Coils"/>
    </source>
</evidence>
<keyword evidence="6" id="KW-1185">Reference proteome</keyword>
<dbReference type="PROSITE" id="PS51543">
    <property type="entry name" value="FYRC"/>
    <property type="match status" value="1"/>
</dbReference>
<dbReference type="Pfam" id="PF05964">
    <property type="entry name" value="FYRN"/>
    <property type="match status" value="1"/>
</dbReference>
<evidence type="ECO:0000313" key="6">
    <source>
        <dbReference type="Proteomes" id="UP000245383"/>
    </source>
</evidence>